<name>A0ABX2W6M7_9ENTR</name>
<accession>A0ABX2W6M7</accession>
<dbReference type="InterPro" id="IPR041519">
    <property type="entry name" value="HEPN_RiboL-PSP"/>
</dbReference>
<sequence>MQLQCCTQHIAYLNEIEIIANAAIKELNDGENVKANAMTRSGLVLLCGYFEGFIREMCNEFVEVVNDAGIKCDLIPKETLSEHFDECVELYKRHKKEKFNKTVDSLLNNQALVFNAKKLSATNANPTVDNIDKIFSRFGIEHVLDKLSLSDFSLANMYNVESQVTNDLSKKINELSGGDVDLYQGLVAAIESKWSGKKKRRRVGYLIVIDQLLEKRNMIAHGEGYVFITPEELLATKHSIQKLCSGLVNELEQKLIVLIPPSQTQPPQVA</sequence>
<protein>
    <recommendedName>
        <fullName evidence="1">RiboL-PSP-HEPN domain-containing protein</fullName>
    </recommendedName>
</protein>
<reference evidence="2 3" key="1">
    <citation type="submission" date="2016-04" db="EMBL/GenBank/DDBJ databases">
        <title>ATOL: Assembling a taxonomically balanced genome-scale reconstruction of the evolutionary history of the Enterobacteriaceae.</title>
        <authorList>
            <person name="Plunkett G.III."/>
            <person name="Neeno-Eckwall E.C."/>
            <person name="Glasner J.D."/>
            <person name="Perna N.T."/>
        </authorList>
    </citation>
    <scope>NUCLEOTIDE SEQUENCE [LARGE SCALE GENOMIC DNA]</scope>
    <source>
        <strain evidence="2 3">ATCC 51602</strain>
    </source>
</reference>
<dbReference type="Proteomes" id="UP000078407">
    <property type="component" value="Unassembled WGS sequence"/>
</dbReference>
<gene>
    <name evidence="2" type="ORF">M976_02715</name>
</gene>
<keyword evidence="3" id="KW-1185">Reference proteome</keyword>
<dbReference type="EMBL" id="LXEQ01000045">
    <property type="protein sequence ID" value="OAT26554.1"/>
    <property type="molecule type" value="Genomic_DNA"/>
</dbReference>
<evidence type="ECO:0000259" key="1">
    <source>
        <dbReference type="Pfam" id="PF18735"/>
    </source>
</evidence>
<dbReference type="Pfam" id="PF18735">
    <property type="entry name" value="HEPN_RiboL-PSP"/>
    <property type="match status" value="1"/>
</dbReference>
<evidence type="ECO:0000313" key="2">
    <source>
        <dbReference type="EMBL" id="OAT26554.1"/>
    </source>
</evidence>
<comment type="caution">
    <text evidence="2">The sequence shown here is derived from an EMBL/GenBank/DDBJ whole genome shotgun (WGS) entry which is preliminary data.</text>
</comment>
<feature type="domain" description="RiboL-PSP-HEPN" evidence="1">
    <location>
        <begin position="20"/>
        <end position="252"/>
    </location>
</feature>
<evidence type="ECO:0000313" key="3">
    <source>
        <dbReference type="Proteomes" id="UP000078407"/>
    </source>
</evidence>
<organism evidence="2 3">
    <name type="scientific">Buttiauxella ferragutiae ATCC 51602</name>
    <dbReference type="NCBI Taxonomy" id="1354252"/>
    <lineage>
        <taxon>Bacteria</taxon>
        <taxon>Pseudomonadati</taxon>
        <taxon>Pseudomonadota</taxon>
        <taxon>Gammaproteobacteria</taxon>
        <taxon>Enterobacterales</taxon>
        <taxon>Enterobacteriaceae</taxon>
        <taxon>Buttiauxella</taxon>
    </lineage>
</organism>
<proteinExistence type="predicted"/>